<proteinExistence type="predicted"/>
<sequence length="258" mass="29090">MTKLSHTNFADALLPNLLEGFEPQPSIWTLSQGTLKSTQINMSNSLDPLVAKVLDRAESDDEDALIASLEEDPAIDAFREQRLQQLHSEYTRAKSQKTQGFGTYTEIKEEKALMDLTTEVKYAVVHFSKDDFARCGVMDTHLTVRTPIPPRKTKNPSPKHTDTRFLKIDVENAPFLVTKLNVKILPCVLVFIDGRSVDRIVGFEGLGYTPDTFTTKDLEARLLASGAIKRHTTSGTLYLDKKAKRQEEEDDDDDDWDD</sequence>
<evidence type="ECO:0000256" key="1">
    <source>
        <dbReference type="SAM" id="MobiDB-lite"/>
    </source>
</evidence>
<gene>
    <name evidence="2" type="ORF">EYC84_003233</name>
</gene>
<evidence type="ECO:0000313" key="2">
    <source>
        <dbReference type="EMBL" id="KAA8572633.1"/>
    </source>
</evidence>
<feature type="region of interest" description="Disordered" evidence="1">
    <location>
        <begin position="239"/>
        <end position="258"/>
    </location>
</feature>
<name>A0A5M9JW00_MONFR</name>
<dbReference type="Proteomes" id="UP000322873">
    <property type="component" value="Unassembled WGS sequence"/>
</dbReference>
<protein>
    <recommendedName>
        <fullName evidence="4">Thioredoxin domain-containing protein</fullName>
    </recommendedName>
</protein>
<organism evidence="2 3">
    <name type="scientific">Monilinia fructicola</name>
    <name type="common">Brown rot fungus</name>
    <name type="synonym">Ciboria fructicola</name>
    <dbReference type="NCBI Taxonomy" id="38448"/>
    <lineage>
        <taxon>Eukaryota</taxon>
        <taxon>Fungi</taxon>
        <taxon>Dikarya</taxon>
        <taxon>Ascomycota</taxon>
        <taxon>Pezizomycotina</taxon>
        <taxon>Leotiomycetes</taxon>
        <taxon>Helotiales</taxon>
        <taxon>Sclerotiniaceae</taxon>
        <taxon>Monilinia</taxon>
    </lineage>
</organism>
<dbReference type="VEuPathDB" id="FungiDB:MFRU_003g01910"/>
<evidence type="ECO:0008006" key="4">
    <source>
        <dbReference type="Google" id="ProtNLM"/>
    </source>
</evidence>
<dbReference type="EMBL" id="VICG01000004">
    <property type="protein sequence ID" value="KAA8572633.1"/>
    <property type="molecule type" value="Genomic_DNA"/>
</dbReference>
<dbReference type="InterPro" id="IPR036249">
    <property type="entry name" value="Thioredoxin-like_sf"/>
</dbReference>
<keyword evidence="3" id="KW-1185">Reference proteome</keyword>
<reference evidence="2 3" key="1">
    <citation type="submission" date="2019-06" db="EMBL/GenBank/DDBJ databases">
        <title>Genome Sequence of the Brown Rot Fungal Pathogen Monilinia fructicola.</title>
        <authorList>
            <person name="De Miccolis Angelini R.M."/>
            <person name="Landi L."/>
            <person name="Abate D."/>
            <person name="Pollastro S."/>
            <person name="Romanazzi G."/>
            <person name="Faretra F."/>
        </authorList>
    </citation>
    <scope>NUCLEOTIDE SEQUENCE [LARGE SCALE GENOMIC DNA]</scope>
    <source>
        <strain evidence="2 3">Mfrc123</strain>
    </source>
</reference>
<dbReference type="Gene3D" id="3.40.30.10">
    <property type="entry name" value="Glutaredoxin"/>
    <property type="match status" value="1"/>
</dbReference>
<dbReference type="PANTHER" id="PTHR21148">
    <property type="entry name" value="THIOREDOXIN DOMAIN-CONTAINING PROTEIN 9"/>
    <property type="match status" value="1"/>
</dbReference>
<accession>A0A5M9JW00</accession>
<dbReference type="AlphaFoldDB" id="A0A5M9JW00"/>
<evidence type="ECO:0000313" key="3">
    <source>
        <dbReference type="Proteomes" id="UP000322873"/>
    </source>
</evidence>
<comment type="caution">
    <text evidence="2">The sequence shown here is derived from an EMBL/GenBank/DDBJ whole genome shotgun (WGS) entry which is preliminary data.</text>
</comment>
<dbReference type="SUPFAM" id="SSF52833">
    <property type="entry name" value="Thioredoxin-like"/>
    <property type="match status" value="1"/>
</dbReference>
<dbReference type="CDD" id="cd02989">
    <property type="entry name" value="Phd_like_TxnDC9"/>
    <property type="match status" value="1"/>
</dbReference>
<feature type="compositionally biased region" description="Acidic residues" evidence="1">
    <location>
        <begin position="248"/>
        <end position="258"/>
    </location>
</feature>